<keyword evidence="2" id="KW-1185">Reference proteome</keyword>
<sequence length="118" mass="13688">MSKAICKSKEASYLCSPLQPEATTEKHGTERAAKLFLANQKPLLTFAARFTRKGTAGKKGQRKTRKVFLADYKKLLTFAARFDRKGTMNTAYRLFYESLGFTDRVQHTFFEWMEMTNW</sequence>
<name>A0ABY7LLR0_9BACT</name>
<protein>
    <recommendedName>
        <fullName evidence="3">Phage integrase SAM-like domain-containing protein</fullName>
    </recommendedName>
</protein>
<proteinExistence type="predicted"/>
<evidence type="ECO:0000313" key="1">
    <source>
        <dbReference type="EMBL" id="WBA41389.1"/>
    </source>
</evidence>
<reference evidence="1 2" key="1">
    <citation type="submission" date="2022-12" db="EMBL/GenBank/DDBJ databases">
        <title>Hymenobacter canadensis sp. nov. isolated from lake water of the Cambridge Bay, Canada.</title>
        <authorList>
            <person name="Kim W.H."/>
            <person name="Lee Y.M."/>
        </authorList>
    </citation>
    <scope>NUCLEOTIDE SEQUENCE [LARGE SCALE GENOMIC DNA]</scope>
    <source>
        <strain evidence="1 2">PAMC 29467</strain>
    </source>
</reference>
<evidence type="ECO:0008006" key="3">
    <source>
        <dbReference type="Google" id="ProtNLM"/>
    </source>
</evidence>
<evidence type="ECO:0000313" key="2">
    <source>
        <dbReference type="Proteomes" id="UP001211005"/>
    </source>
</evidence>
<gene>
    <name evidence="1" type="ORF">O3303_16405</name>
</gene>
<dbReference type="Proteomes" id="UP001211005">
    <property type="component" value="Chromosome"/>
</dbReference>
<dbReference type="EMBL" id="CP114767">
    <property type="protein sequence ID" value="WBA41389.1"/>
    <property type="molecule type" value="Genomic_DNA"/>
</dbReference>
<accession>A0ABY7LLR0</accession>
<dbReference type="RefSeq" id="WP_269559462.1">
    <property type="nucleotide sequence ID" value="NZ_CP114767.1"/>
</dbReference>
<organism evidence="1 2">
    <name type="scientific">Hymenobacter canadensis</name>
    <dbReference type="NCBI Taxonomy" id="2999067"/>
    <lineage>
        <taxon>Bacteria</taxon>
        <taxon>Pseudomonadati</taxon>
        <taxon>Bacteroidota</taxon>
        <taxon>Cytophagia</taxon>
        <taxon>Cytophagales</taxon>
        <taxon>Hymenobacteraceae</taxon>
        <taxon>Hymenobacter</taxon>
    </lineage>
</organism>